<sequence>MAFKTGDSVKVKNTDMVGTVQGATVDSDAQLLLRVSYTDQDNISQERFFKAEEIETT</sequence>
<organism evidence="1">
    <name type="scientific">uncultured Caudovirales phage</name>
    <dbReference type="NCBI Taxonomy" id="2100421"/>
    <lineage>
        <taxon>Viruses</taxon>
        <taxon>Duplodnaviria</taxon>
        <taxon>Heunggongvirae</taxon>
        <taxon>Uroviricota</taxon>
        <taxon>Caudoviricetes</taxon>
        <taxon>Peduoviridae</taxon>
        <taxon>Maltschvirus</taxon>
        <taxon>Maltschvirus maltsch</taxon>
    </lineage>
</organism>
<gene>
    <name evidence="1" type="ORF">UFOVP377_12</name>
</gene>
<dbReference type="EMBL" id="LR798314">
    <property type="protein sequence ID" value="CAB5222496.1"/>
    <property type="molecule type" value="Genomic_DNA"/>
</dbReference>
<protein>
    <submittedName>
        <fullName evidence="1">Uncharacterized protein</fullName>
    </submittedName>
</protein>
<reference evidence="1" key="1">
    <citation type="submission" date="2020-05" db="EMBL/GenBank/DDBJ databases">
        <authorList>
            <person name="Chiriac C."/>
            <person name="Salcher M."/>
            <person name="Ghai R."/>
            <person name="Kavagutti S V."/>
        </authorList>
    </citation>
    <scope>NUCLEOTIDE SEQUENCE</scope>
</reference>
<evidence type="ECO:0000313" key="1">
    <source>
        <dbReference type="EMBL" id="CAB5222496.1"/>
    </source>
</evidence>
<accession>A0A6J7WWW3</accession>
<name>A0A6J7WWW3_9CAUD</name>
<proteinExistence type="predicted"/>